<proteinExistence type="predicted"/>
<keyword evidence="3" id="KW-0597">Phosphoprotein</keyword>
<feature type="domain" description="PAC" evidence="8">
    <location>
        <begin position="249"/>
        <end position="302"/>
    </location>
</feature>
<dbReference type="Pfam" id="PF08447">
    <property type="entry name" value="PAS_3"/>
    <property type="match status" value="1"/>
</dbReference>
<dbReference type="Gene3D" id="3.30.565.10">
    <property type="entry name" value="Histidine kinase-like ATPase, C-terminal domain"/>
    <property type="match status" value="1"/>
</dbReference>
<gene>
    <name evidence="9" type="ordered locus">Celal_3563</name>
</gene>
<dbReference type="InterPro" id="IPR004358">
    <property type="entry name" value="Sig_transdc_His_kin-like_C"/>
</dbReference>
<dbReference type="KEGG" id="cao:Celal_3563"/>
<dbReference type="InterPro" id="IPR003661">
    <property type="entry name" value="HisK_dim/P_dom"/>
</dbReference>
<name>E6X8G9_CELAD</name>
<evidence type="ECO:0000256" key="3">
    <source>
        <dbReference type="ARBA" id="ARBA00022553"/>
    </source>
</evidence>
<accession>E6X8G9</accession>
<dbReference type="EMBL" id="CP002453">
    <property type="protein sequence ID" value="ADV50825.1"/>
    <property type="molecule type" value="Genomic_DNA"/>
</dbReference>
<dbReference type="PANTHER" id="PTHR43304:SF1">
    <property type="entry name" value="PAC DOMAIN-CONTAINING PROTEIN"/>
    <property type="match status" value="1"/>
</dbReference>
<dbReference type="SMART" id="SM00091">
    <property type="entry name" value="PAS"/>
    <property type="match status" value="2"/>
</dbReference>
<evidence type="ECO:0000256" key="6">
    <source>
        <dbReference type="SAM" id="Coils"/>
    </source>
</evidence>
<keyword evidence="10" id="KW-1185">Reference proteome</keyword>
<dbReference type="AlphaFoldDB" id="E6X8G9"/>
<dbReference type="PRINTS" id="PR00344">
    <property type="entry name" value="BCTRLSENSOR"/>
</dbReference>
<protein>
    <recommendedName>
        <fullName evidence="2">histidine kinase</fullName>
        <ecNumber evidence="2">2.7.13.3</ecNumber>
    </recommendedName>
</protein>
<dbReference type="InterPro" id="IPR035965">
    <property type="entry name" value="PAS-like_dom_sf"/>
</dbReference>
<dbReference type="STRING" id="688270.Celal_3563"/>
<sequence>MNDKLNHENITFLEDGGQMGELMRLYPWSDTALGAPEKWPQSLKSTLSLVLNSHYPMLLYWGPNYYCFYNDAFRISLGSKGKHPRILGMKGEEAWSEMWSTLGPLLDGVITDGKPTWRENMFLPINRNGTLEDAYWTFGYSAIKNEANVISGVLTICTETTASVEAVKKLEKSEDDLKFAIDATDLGTWDYDPLNDKLKTNDRIKGWFGLDAKEEIELYQATNAIIEEDRERVNATILNVFDFNSGGKYDITYTIRNKQNGQERYVRALGRAWFNEDKIAYRFNGTLQDITDQQKSLEKLRVNESRFRRLVKEIPVGICILSVDNYVINVVNDMALLIWQKTLEESHNQPLFSVLTEIKEGIIPIFEALIATKKAQYGNEYPFVLERNGIKETGYFNFIFEPVLNQGEVSEIMLVAFEVTAAVKARFELEESERQFKNFVMQSPVSMGILRGYELKVEMANDSLLKTFWRKKMHEVEGKGLLELFPNLKDSKYPQVMHHILDTGIPVSEKESYVTFEEKGSRWEFYVDYDYVPLRDLDGTVSGIMFTTTDVTDRVEARQKTELFSKNLENQVIQRTNQLKEANDKLQLSIRSLENRNKELEAFAYVSSHDLQEPLRKIQMFADRVASRDLENLSDKGVQDFNKIISSAERMRTLIEDLLAFSRTSNHEAKFEKVDLQVLLKDVIDTLSDKIKATKTSLEYDALVTASVIPFQIRQIFQNILENAMKFAKEGVSPIIKIKTLQVSGEHLEHLNLLPENTYTEITFMDNGIGFAPQYGEQIFELFQRLHGKLEYKGTGIGLAIVKKIAENHHGTIIGIGKEGVGAEFKLYLPLSS</sequence>
<dbReference type="EC" id="2.7.13.3" evidence="2"/>
<feature type="coiled-coil region" evidence="6">
    <location>
        <begin position="565"/>
        <end position="603"/>
    </location>
</feature>
<dbReference type="Gene3D" id="3.30.450.20">
    <property type="entry name" value="PAS domain"/>
    <property type="match status" value="4"/>
</dbReference>
<keyword evidence="5 9" id="KW-0418">Kinase</keyword>
<dbReference type="InterPro" id="IPR036097">
    <property type="entry name" value="HisK_dim/P_sf"/>
</dbReference>
<dbReference type="OrthoDB" id="9766459at2"/>
<comment type="catalytic activity">
    <reaction evidence="1">
        <text>ATP + protein L-histidine = ADP + protein N-phospho-L-histidine.</text>
        <dbReference type="EC" id="2.7.13.3"/>
    </reaction>
</comment>
<dbReference type="InterPro" id="IPR005467">
    <property type="entry name" value="His_kinase_dom"/>
</dbReference>
<keyword evidence="6" id="KW-0175">Coiled coil</keyword>
<dbReference type="InterPro" id="IPR013656">
    <property type="entry name" value="PAS_4"/>
</dbReference>
<dbReference type="Gene3D" id="2.10.70.100">
    <property type="match status" value="1"/>
</dbReference>
<dbReference type="PANTHER" id="PTHR43304">
    <property type="entry name" value="PHYTOCHROME-LIKE PROTEIN CPH1"/>
    <property type="match status" value="1"/>
</dbReference>
<dbReference type="SMART" id="SM00387">
    <property type="entry name" value="HATPase_c"/>
    <property type="match status" value="1"/>
</dbReference>
<evidence type="ECO:0000256" key="5">
    <source>
        <dbReference type="ARBA" id="ARBA00022777"/>
    </source>
</evidence>
<dbReference type="Pfam" id="PF02518">
    <property type="entry name" value="HATPase_c"/>
    <property type="match status" value="1"/>
</dbReference>
<dbReference type="Gene3D" id="1.10.287.130">
    <property type="match status" value="1"/>
</dbReference>
<dbReference type="InterPro" id="IPR036890">
    <property type="entry name" value="HATPase_C_sf"/>
</dbReference>
<evidence type="ECO:0000256" key="4">
    <source>
        <dbReference type="ARBA" id="ARBA00022679"/>
    </source>
</evidence>
<dbReference type="RefSeq" id="WP_013552276.1">
    <property type="nucleotide sequence ID" value="NC_014934.1"/>
</dbReference>
<dbReference type="SUPFAM" id="SSF47384">
    <property type="entry name" value="Homodimeric domain of signal transducing histidine kinase"/>
    <property type="match status" value="1"/>
</dbReference>
<dbReference type="GO" id="GO:0000155">
    <property type="term" value="F:phosphorelay sensor kinase activity"/>
    <property type="evidence" value="ECO:0007669"/>
    <property type="project" value="InterPro"/>
</dbReference>
<dbReference type="InterPro" id="IPR052162">
    <property type="entry name" value="Sensor_kinase/Photoreceptor"/>
</dbReference>
<dbReference type="InterPro" id="IPR003594">
    <property type="entry name" value="HATPase_dom"/>
</dbReference>
<evidence type="ECO:0000259" key="7">
    <source>
        <dbReference type="PROSITE" id="PS50109"/>
    </source>
</evidence>
<dbReference type="eggNOG" id="COG4251">
    <property type="taxonomic scope" value="Bacteria"/>
</dbReference>
<dbReference type="SUPFAM" id="SSF55785">
    <property type="entry name" value="PYP-like sensor domain (PAS domain)"/>
    <property type="match status" value="3"/>
</dbReference>
<dbReference type="SMART" id="SM00388">
    <property type="entry name" value="HisKA"/>
    <property type="match status" value="1"/>
</dbReference>
<reference evidence="9 10" key="1">
    <citation type="journal article" date="2010" name="Stand. Genomic Sci.">
        <title>Complete genome sequence of Cellulophaga algicola type strain (IC166).</title>
        <authorList>
            <person name="Abt B."/>
            <person name="Lu M."/>
            <person name="Misra M."/>
            <person name="Han C."/>
            <person name="Nolan M."/>
            <person name="Lucas S."/>
            <person name="Hammon N."/>
            <person name="Deshpande S."/>
            <person name="Cheng J.F."/>
            <person name="Tapia R."/>
            <person name="Goodwin L."/>
            <person name="Pitluck S."/>
            <person name="Liolios K."/>
            <person name="Pagani I."/>
            <person name="Ivanova N."/>
            <person name="Mavromatis K."/>
            <person name="Ovchinikova G."/>
            <person name="Pati A."/>
            <person name="Chen A."/>
            <person name="Palaniappan K."/>
            <person name="Land M."/>
            <person name="Hauser L."/>
            <person name="Chang Y.J."/>
            <person name="Jeffries C.D."/>
            <person name="Detter J.C."/>
            <person name="Brambilla E."/>
            <person name="Rohde M."/>
            <person name="Tindall B.J."/>
            <person name="Goker M."/>
            <person name="Woyke T."/>
            <person name="Bristow J."/>
            <person name="Eisen J.A."/>
            <person name="Markowitz V."/>
            <person name="Hugenholtz P."/>
            <person name="Kyrpides N.C."/>
            <person name="Klenk H.P."/>
            <person name="Lapidus A."/>
        </authorList>
    </citation>
    <scope>NUCLEOTIDE SEQUENCE [LARGE SCALE GENOMIC DNA]</scope>
    <source>
        <strain evidence="10">DSM 14237 / IC166 / ACAM 630</strain>
    </source>
</reference>
<evidence type="ECO:0000256" key="2">
    <source>
        <dbReference type="ARBA" id="ARBA00012438"/>
    </source>
</evidence>
<dbReference type="Pfam" id="PF08448">
    <property type="entry name" value="PAS_4"/>
    <property type="match status" value="1"/>
</dbReference>
<evidence type="ECO:0000259" key="8">
    <source>
        <dbReference type="PROSITE" id="PS50113"/>
    </source>
</evidence>
<keyword evidence="4" id="KW-0808">Transferase</keyword>
<dbReference type="PROSITE" id="PS50113">
    <property type="entry name" value="PAC"/>
    <property type="match status" value="2"/>
</dbReference>
<dbReference type="InterPro" id="IPR013655">
    <property type="entry name" value="PAS_fold_3"/>
</dbReference>
<dbReference type="InterPro" id="IPR001610">
    <property type="entry name" value="PAC"/>
</dbReference>
<evidence type="ECO:0000313" key="10">
    <source>
        <dbReference type="Proteomes" id="UP000008634"/>
    </source>
</evidence>
<evidence type="ECO:0000256" key="1">
    <source>
        <dbReference type="ARBA" id="ARBA00000085"/>
    </source>
</evidence>
<dbReference type="CDD" id="cd00082">
    <property type="entry name" value="HisKA"/>
    <property type="match status" value="1"/>
</dbReference>
<dbReference type="NCBIfam" id="TIGR00229">
    <property type="entry name" value="sensory_box"/>
    <property type="match status" value="2"/>
</dbReference>
<feature type="domain" description="Histidine kinase" evidence="7">
    <location>
        <begin position="606"/>
        <end position="833"/>
    </location>
</feature>
<dbReference type="SUPFAM" id="SSF55874">
    <property type="entry name" value="ATPase domain of HSP90 chaperone/DNA topoisomerase II/histidine kinase"/>
    <property type="match status" value="1"/>
</dbReference>
<dbReference type="SMART" id="SM00086">
    <property type="entry name" value="PAC"/>
    <property type="match status" value="2"/>
</dbReference>
<dbReference type="Proteomes" id="UP000008634">
    <property type="component" value="Chromosome"/>
</dbReference>
<dbReference type="HOGENOM" id="CLU_000445_114_71_10"/>
<organism evidence="9 10">
    <name type="scientific">Cellulophaga algicola (strain DSM 14237 / IC166 / ACAM 630)</name>
    <dbReference type="NCBI Taxonomy" id="688270"/>
    <lineage>
        <taxon>Bacteria</taxon>
        <taxon>Pseudomonadati</taxon>
        <taxon>Bacteroidota</taxon>
        <taxon>Flavobacteriia</taxon>
        <taxon>Flavobacteriales</taxon>
        <taxon>Flavobacteriaceae</taxon>
        <taxon>Cellulophaga</taxon>
    </lineage>
</organism>
<dbReference type="InterPro" id="IPR000700">
    <property type="entry name" value="PAS-assoc_C"/>
</dbReference>
<evidence type="ECO:0000313" key="9">
    <source>
        <dbReference type="EMBL" id="ADV50825.1"/>
    </source>
</evidence>
<feature type="domain" description="PAC" evidence="8">
    <location>
        <begin position="508"/>
        <end position="563"/>
    </location>
</feature>
<dbReference type="PROSITE" id="PS50109">
    <property type="entry name" value="HIS_KIN"/>
    <property type="match status" value="1"/>
</dbReference>
<dbReference type="InterPro" id="IPR000014">
    <property type="entry name" value="PAS"/>
</dbReference>
<dbReference type="Pfam" id="PF00512">
    <property type="entry name" value="HisKA"/>
    <property type="match status" value="1"/>
</dbReference>